<protein>
    <submittedName>
        <fullName evidence="2">Uncharacterized protein</fullName>
    </submittedName>
</protein>
<evidence type="ECO:0000313" key="3">
    <source>
        <dbReference type="Proteomes" id="UP001500886"/>
    </source>
</evidence>
<evidence type="ECO:0000313" key="2">
    <source>
        <dbReference type="EMBL" id="GAA2719210.1"/>
    </source>
</evidence>
<organism evidence="2 3">
    <name type="scientific">Streptomyces luteosporeus</name>
    <dbReference type="NCBI Taxonomy" id="173856"/>
    <lineage>
        <taxon>Bacteria</taxon>
        <taxon>Bacillati</taxon>
        <taxon>Actinomycetota</taxon>
        <taxon>Actinomycetes</taxon>
        <taxon>Kitasatosporales</taxon>
        <taxon>Streptomycetaceae</taxon>
        <taxon>Streptomyces</taxon>
    </lineage>
</organism>
<proteinExistence type="predicted"/>
<reference evidence="3" key="1">
    <citation type="journal article" date="2019" name="Int. J. Syst. Evol. Microbiol.">
        <title>The Global Catalogue of Microorganisms (GCM) 10K type strain sequencing project: providing services to taxonomists for standard genome sequencing and annotation.</title>
        <authorList>
            <consortium name="The Broad Institute Genomics Platform"/>
            <consortium name="The Broad Institute Genome Sequencing Center for Infectious Disease"/>
            <person name="Wu L."/>
            <person name="Ma J."/>
        </authorList>
    </citation>
    <scope>NUCLEOTIDE SEQUENCE [LARGE SCALE GENOMIC DNA]</scope>
    <source>
        <strain evidence="3">JCM 4542</strain>
    </source>
</reference>
<gene>
    <name evidence="2" type="ORF">GCM10010315_36720</name>
</gene>
<dbReference type="EMBL" id="BAAASL010000013">
    <property type="protein sequence ID" value="GAA2719210.1"/>
    <property type="molecule type" value="Genomic_DNA"/>
</dbReference>
<dbReference type="Proteomes" id="UP001500886">
    <property type="component" value="Unassembled WGS sequence"/>
</dbReference>
<comment type="caution">
    <text evidence="2">The sequence shown here is derived from an EMBL/GenBank/DDBJ whole genome shotgun (WGS) entry which is preliminary data.</text>
</comment>
<feature type="region of interest" description="Disordered" evidence="1">
    <location>
        <begin position="88"/>
        <end position="112"/>
    </location>
</feature>
<accession>A0ABP6G8U3</accession>
<keyword evidence="3" id="KW-1185">Reference proteome</keyword>
<feature type="compositionally biased region" description="Basic and acidic residues" evidence="1">
    <location>
        <begin position="102"/>
        <end position="112"/>
    </location>
</feature>
<sequence length="184" mass="20631">MDFPSWNPRDLVDAATMNTRVRDVQQLLANPVRLAVQGVSSVTSVPDNGTFKTLKWDVADWVGAWSSRRWGGVHRACYRQLLPRRRLHRPVAGGHQQAPSDTADRHEPKRPRREELLRSYNSLIVPTTYVTCSLRGLAYVEKGSRLSLRVGAVPTTGEWEVSAGSRSSAQLNRFSAVLVDARNR</sequence>
<evidence type="ECO:0000256" key="1">
    <source>
        <dbReference type="SAM" id="MobiDB-lite"/>
    </source>
</evidence>
<name>A0ABP6G8U3_9ACTN</name>